<dbReference type="STRING" id="930990.A0A067N7I6"/>
<dbReference type="OrthoDB" id="3172239at2759"/>
<accession>A0A067N7I6</accession>
<dbReference type="Gene3D" id="3.80.10.10">
    <property type="entry name" value="Ribonuclease Inhibitor"/>
    <property type="match status" value="1"/>
</dbReference>
<dbReference type="SUPFAM" id="SSF52047">
    <property type="entry name" value="RNI-like"/>
    <property type="match status" value="1"/>
</dbReference>
<name>A0A067N7I6_BOTB1</name>
<evidence type="ECO:0000313" key="1">
    <source>
        <dbReference type="EMBL" id="KDQ20097.1"/>
    </source>
</evidence>
<evidence type="ECO:0000313" key="2">
    <source>
        <dbReference type="Proteomes" id="UP000027195"/>
    </source>
</evidence>
<dbReference type="AlphaFoldDB" id="A0A067N7I6"/>
<protein>
    <submittedName>
        <fullName evidence="1">Uncharacterized protein</fullName>
    </submittedName>
</protein>
<reference evidence="2" key="1">
    <citation type="journal article" date="2014" name="Proc. Natl. Acad. Sci. U.S.A.">
        <title>Extensive sampling of basidiomycete genomes demonstrates inadequacy of the white-rot/brown-rot paradigm for wood decay fungi.</title>
        <authorList>
            <person name="Riley R."/>
            <person name="Salamov A.A."/>
            <person name="Brown D.W."/>
            <person name="Nagy L.G."/>
            <person name="Floudas D."/>
            <person name="Held B.W."/>
            <person name="Levasseur A."/>
            <person name="Lombard V."/>
            <person name="Morin E."/>
            <person name="Otillar R."/>
            <person name="Lindquist E.A."/>
            <person name="Sun H."/>
            <person name="LaButti K.M."/>
            <person name="Schmutz J."/>
            <person name="Jabbour D."/>
            <person name="Luo H."/>
            <person name="Baker S.E."/>
            <person name="Pisabarro A.G."/>
            <person name="Walton J.D."/>
            <person name="Blanchette R.A."/>
            <person name="Henrissat B."/>
            <person name="Martin F."/>
            <person name="Cullen D."/>
            <person name="Hibbett D.S."/>
            <person name="Grigoriev I.V."/>
        </authorList>
    </citation>
    <scope>NUCLEOTIDE SEQUENCE [LARGE SCALE GENOMIC DNA]</scope>
    <source>
        <strain evidence="2">FD-172 SS1</strain>
    </source>
</reference>
<keyword evidence="2" id="KW-1185">Reference proteome</keyword>
<gene>
    <name evidence="1" type="ORF">BOTBODRAFT_27515</name>
</gene>
<organism evidence="1 2">
    <name type="scientific">Botryobasidium botryosum (strain FD-172 SS1)</name>
    <dbReference type="NCBI Taxonomy" id="930990"/>
    <lineage>
        <taxon>Eukaryota</taxon>
        <taxon>Fungi</taxon>
        <taxon>Dikarya</taxon>
        <taxon>Basidiomycota</taxon>
        <taxon>Agaricomycotina</taxon>
        <taxon>Agaricomycetes</taxon>
        <taxon>Cantharellales</taxon>
        <taxon>Botryobasidiaceae</taxon>
        <taxon>Botryobasidium</taxon>
    </lineage>
</organism>
<dbReference type="HOGENOM" id="CLU_024199_1_1_1"/>
<dbReference type="EMBL" id="KL198018">
    <property type="protein sequence ID" value="KDQ20097.1"/>
    <property type="molecule type" value="Genomic_DNA"/>
</dbReference>
<dbReference type="InterPro" id="IPR032675">
    <property type="entry name" value="LRR_dom_sf"/>
</dbReference>
<dbReference type="Proteomes" id="UP000027195">
    <property type="component" value="Unassembled WGS sequence"/>
</dbReference>
<dbReference type="Gene3D" id="1.20.1280.50">
    <property type="match status" value="1"/>
</dbReference>
<dbReference type="InParanoid" id="A0A067N7I6"/>
<sequence>MLAINYPDRQFAHRTASIVAPRDLHPLLSIEALGSTIDAALHRFRTLFSPIRRLPNEIISIIFLLVETEIRLAPGEATLRPRFLRDLLSVSRSWRSIAQSTPGLWTRVSIPRPSFVRVCLENSVRAPLDIVYTAREGARPGQVGTSLGLVSAHLDRWKTCRLERVQDGELIKYLSAPAPILEVLHIECTSQGRADTVTGSSSSFDRLFDGQTPRLRELTLKQTFVPLTHPIYSGLTKLRLSHIVFTKSESIQLLLRALAASPLLEELHLENLQFLFSSAEAQAHDVSASRAELPHLVLVNVNQAHAQWALAHLLAHIVPSPAVRLVMSATLNDGSDDMRSVLPEWSPSPSATSNLAHVRELGLHSNRMNSRFVLIGEPSRSTPSFHIKLQAQKLAGRIIPHLGHVFPMRHLESVIFSSFDLSTSALADVTDFLARHPHIREISLYDCDAKFIELLTVTPERRMCPLLQKLSIERCHTSDAGLRRLVESRTGLERGGDIESLKHLRIPYWSTFADSTISALRERLTVEECRVSMIKLGGAGI</sequence>
<proteinExistence type="predicted"/>